<keyword evidence="2 9" id="KW-1003">Cell membrane</keyword>
<keyword evidence="5 9" id="KW-0064">Aspartyl protease</keyword>
<dbReference type="HAMAP" id="MF_00161">
    <property type="entry name" value="LspA"/>
    <property type="match status" value="1"/>
</dbReference>
<dbReference type="EMBL" id="JPMI01000298">
    <property type="protein sequence ID" value="KFA88274.1"/>
    <property type="molecule type" value="Genomic_DNA"/>
</dbReference>
<evidence type="ECO:0000256" key="5">
    <source>
        <dbReference type="ARBA" id="ARBA00022750"/>
    </source>
</evidence>
<accession>A0A084SII9</accession>
<keyword evidence="7 9" id="KW-1133">Transmembrane helix</keyword>
<dbReference type="PROSITE" id="PS51257">
    <property type="entry name" value="PROKAR_LIPOPROTEIN"/>
    <property type="match status" value="1"/>
</dbReference>
<dbReference type="Proteomes" id="UP000028547">
    <property type="component" value="Unassembled WGS sequence"/>
</dbReference>
<evidence type="ECO:0000256" key="3">
    <source>
        <dbReference type="ARBA" id="ARBA00022670"/>
    </source>
</evidence>
<comment type="caution">
    <text evidence="11">The sequence shown here is derived from an EMBL/GenBank/DDBJ whole genome shotgun (WGS) entry which is preliminary data.</text>
</comment>
<evidence type="ECO:0000256" key="6">
    <source>
        <dbReference type="ARBA" id="ARBA00022801"/>
    </source>
</evidence>
<name>A0A084SII9_9BACT</name>
<protein>
    <recommendedName>
        <fullName evidence="9">Lipoprotein signal peptidase</fullName>
        <ecNumber evidence="9">3.4.23.36</ecNumber>
    </recommendedName>
    <alternativeName>
        <fullName evidence="9">Prolipoprotein signal peptidase</fullName>
    </alternativeName>
    <alternativeName>
        <fullName evidence="9">Signal peptidase II</fullName>
        <shortName evidence="9">SPase II</shortName>
    </alternativeName>
</protein>
<feature type="active site" evidence="9">
    <location>
        <position position="127"/>
    </location>
</feature>
<evidence type="ECO:0000256" key="7">
    <source>
        <dbReference type="ARBA" id="ARBA00022989"/>
    </source>
</evidence>
<evidence type="ECO:0000256" key="4">
    <source>
        <dbReference type="ARBA" id="ARBA00022692"/>
    </source>
</evidence>
<keyword evidence="6 9" id="KW-0378">Hydrolase</keyword>
<dbReference type="GO" id="GO:0006508">
    <property type="term" value="P:proteolysis"/>
    <property type="evidence" value="ECO:0007669"/>
    <property type="project" value="UniProtKB-KW"/>
</dbReference>
<comment type="similarity">
    <text evidence="1 9 10">Belongs to the peptidase A8 family.</text>
</comment>
<feature type="transmembrane region" description="Helical" evidence="9">
    <location>
        <begin position="136"/>
        <end position="158"/>
    </location>
</feature>
<comment type="catalytic activity">
    <reaction evidence="9">
        <text>Release of signal peptides from bacterial membrane prolipoproteins. Hydrolyzes -Xaa-Yaa-Zaa-|-(S,diacylglyceryl)Cys-, in which Xaa is hydrophobic (preferably Leu), and Yaa (Ala or Ser) and Zaa (Gly or Ala) have small, neutral side chains.</text>
        <dbReference type="EC" id="3.4.23.36"/>
    </reaction>
</comment>
<dbReference type="GO" id="GO:0005886">
    <property type="term" value="C:plasma membrane"/>
    <property type="evidence" value="ECO:0007669"/>
    <property type="project" value="UniProtKB-SubCell"/>
</dbReference>
<keyword evidence="3 9" id="KW-0645">Protease</keyword>
<feature type="transmembrane region" description="Helical" evidence="9">
    <location>
        <begin position="99"/>
        <end position="116"/>
    </location>
</feature>
<evidence type="ECO:0000313" key="12">
    <source>
        <dbReference type="Proteomes" id="UP000028547"/>
    </source>
</evidence>
<dbReference type="PANTHER" id="PTHR33695:SF1">
    <property type="entry name" value="LIPOPROTEIN SIGNAL PEPTIDASE"/>
    <property type="match status" value="1"/>
</dbReference>
<comment type="pathway">
    <text evidence="9">Protein modification; lipoprotein biosynthesis (signal peptide cleavage).</text>
</comment>
<comment type="function">
    <text evidence="9">This protein specifically catalyzes the removal of signal peptides from prolipoproteins.</text>
</comment>
<keyword evidence="8 9" id="KW-0472">Membrane</keyword>
<evidence type="ECO:0000256" key="2">
    <source>
        <dbReference type="ARBA" id="ARBA00022475"/>
    </source>
</evidence>
<evidence type="ECO:0000256" key="1">
    <source>
        <dbReference type="ARBA" id="ARBA00006139"/>
    </source>
</evidence>
<dbReference type="UniPathway" id="UPA00665"/>
<reference evidence="11 12" key="1">
    <citation type="submission" date="2014-07" db="EMBL/GenBank/DDBJ databases">
        <title>Draft Genome Sequence of Gephyronic Acid Producer, Cystobacter violaceus Strain Cb vi76.</title>
        <authorList>
            <person name="Stevens D.C."/>
            <person name="Young J."/>
            <person name="Carmichael R."/>
            <person name="Tan J."/>
            <person name="Taylor R.E."/>
        </authorList>
    </citation>
    <scope>NUCLEOTIDE SEQUENCE [LARGE SCALE GENOMIC DNA]</scope>
    <source>
        <strain evidence="11 12">Cb vi76</strain>
    </source>
</reference>
<dbReference type="GO" id="GO:0004190">
    <property type="term" value="F:aspartic-type endopeptidase activity"/>
    <property type="evidence" value="ECO:0007669"/>
    <property type="project" value="UniProtKB-UniRule"/>
</dbReference>
<dbReference type="EC" id="3.4.23.36" evidence="9"/>
<feature type="active site" evidence="9">
    <location>
        <position position="145"/>
    </location>
</feature>
<dbReference type="NCBIfam" id="TIGR00077">
    <property type="entry name" value="lspA"/>
    <property type="match status" value="1"/>
</dbReference>
<evidence type="ECO:0000256" key="9">
    <source>
        <dbReference type="HAMAP-Rule" id="MF_00161"/>
    </source>
</evidence>
<evidence type="ECO:0000313" key="11">
    <source>
        <dbReference type="EMBL" id="KFA88274.1"/>
    </source>
</evidence>
<gene>
    <name evidence="9" type="primary">lspA</name>
    <name evidence="11" type="ORF">Q664_42140</name>
</gene>
<dbReference type="Pfam" id="PF01252">
    <property type="entry name" value="Peptidase_A8"/>
    <property type="match status" value="1"/>
</dbReference>
<dbReference type="PRINTS" id="PR00781">
    <property type="entry name" value="LIPOSIGPTASE"/>
</dbReference>
<dbReference type="AlphaFoldDB" id="A0A084SII9"/>
<comment type="caution">
    <text evidence="9">Lacks conserved residue(s) required for the propagation of feature annotation.</text>
</comment>
<comment type="subcellular location">
    <subcellularLocation>
        <location evidence="9">Cell membrane</location>
        <topology evidence="9">Multi-pass membrane protein</topology>
    </subcellularLocation>
</comment>
<dbReference type="PANTHER" id="PTHR33695">
    <property type="entry name" value="LIPOPROTEIN SIGNAL PEPTIDASE"/>
    <property type="match status" value="1"/>
</dbReference>
<proteinExistence type="inferred from homology"/>
<feature type="transmembrane region" description="Helical" evidence="9">
    <location>
        <begin position="72"/>
        <end position="92"/>
    </location>
</feature>
<evidence type="ECO:0000256" key="10">
    <source>
        <dbReference type="RuleBase" id="RU004181"/>
    </source>
</evidence>
<dbReference type="InterPro" id="IPR001872">
    <property type="entry name" value="Peptidase_A8"/>
</dbReference>
<evidence type="ECO:0000256" key="8">
    <source>
        <dbReference type="ARBA" id="ARBA00023136"/>
    </source>
</evidence>
<keyword evidence="4 9" id="KW-0812">Transmembrane</keyword>
<sequence>MNPWARRYRLTLVSLVLAGTVGCDQATKQLAISQLRDEPTRSFLGGLLRLTFAENPGAFLSLGGGLPHAVRFWLFIAAVGVLLLATLVYLVMSRRLEPLQSAALALIVGGGLSNWFDRLVNDGRVVDFMNLGIGSLRTGIFNVADVALMFGAGLLLLAGWRANNPEARQGGSGQG</sequence>
<organism evidence="11 12">
    <name type="scientific">Archangium violaceum Cb vi76</name>
    <dbReference type="NCBI Taxonomy" id="1406225"/>
    <lineage>
        <taxon>Bacteria</taxon>
        <taxon>Pseudomonadati</taxon>
        <taxon>Myxococcota</taxon>
        <taxon>Myxococcia</taxon>
        <taxon>Myxococcales</taxon>
        <taxon>Cystobacterineae</taxon>
        <taxon>Archangiaceae</taxon>
        <taxon>Archangium</taxon>
    </lineage>
</organism>